<dbReference type="OMA" id="IRMDFEA"/>
<evidence type="ECO:0000313" key="7">
    <source>
        <dbReference type="EMBL" id="KPV78063.1"/>
    </source>
</evidence>
<feature type="transmembrane region" description="Helical" evidence="6">
    <location>
        <begin position="151"/>
        <end position="172"/>
    </location>
</feature>
<sequence>MSSTTPLNFAPYSEPPDLNPAHTRWAPPPAAGPGPSASSSSSPSAAPYEGYQGGASVSSLGQGNSFGSAGGYANLGATGSGGAPGSSSFEVTLWRNDYEAAGAYALGPFGAAVLLVFEIESDYVRFHAWQSILLCVGLVLLHFVGQLFGRWLQYLLFLGDVVILGLMSLRAYHDADVLERHHLPIIGDLANSWVATE</sequence>
<dbReference type="PANTHER" id="PTHR36460:SF1">
    <property type="entry name" value="UPF0132 DOMAIN PROTEIN (AFU_ORTHOLOGUE AFUA_3G10255)"/>
    <property type="match status" value="1"/>
</dbReference>
<keyword evidence="3 6" id="KW-1133">Transmembrane helix</keyword>
<reference evidence="7 8" key="1">
    <citation type="journal article" date="2015" name="Front. Microbiol.">
        <title>Genome sequence of the plant growth promoting endophytic yeast Rhodotorula graminis WP1.</title>
        <authorList>
            <person name="Firrincieli A."/>
            <person name="Otillar R."/>
            <person name="Salamov A."/>
            <person name="Schmutz J."/>
            <person name="Khan Z."/>
            <person name="Redman R.S."/>
            <person name="Fleck N.D."/>
            <person name="Lindquist E."/>
            <person name="Grigoriev I.V."/>
            <person name="Doty S.L."/>
        </authorList>
    </citation>
    <scope>NUCLEOTIDE SEQUENCE [LARGE SCALE GENOMIC DNA]</scope>
    <source>
        <strain evidence="7 8">WP1</strain>
    </source>
</reference>
<dbReference type="PANTHER" id="PTHR36460">
    <property type="entry name" value="UPF0132 DOMAIN PROTEIN (AFU_ORTHOLOGUE AFUA_3G10255)"/>
    <property type="match status" value="1"/>
</dbReference>
<keyword evidence="4 6" id="KW-0472">Membrane</keyword>
<dbReference type="RefSeq" id="XP_018274112.1">
    <property type="nucleotide sequence ID" value="XM_018413734.1"/>
</dbReference>
<dbReference type="AlphaFoldDB" id="A0A194SBG1"/>
<dbReference type="Proteomes" id="UP000053890">
    <property type="component" value="Unassembled WGS sequence"/>
</dbReference>
<evidence type="ECO:0000256" key="1">
    <source>
        <dbReference type="ARBA" id="ARBA00004141"/>
    </source>
</evidence>
<feature type="transmembrane region" description="Helical" evidence="6">
    <location>
        <begin position="101"/>
        <end position="119"/>
    </location>
</feature>
<evidence type="ECO:0000256" key="4">
    <source>
        <dbReference type="ARBA" id="ARBA00023136"/>
    </source>
</evidence>
<keyword evidence="8" id="KW-1185">Reference proteome</keyword>
<dbReference type="GO" id="GO:0016020">
    <property type="term" value="C:membrane"/>
    <property type="evidence" value="ECO:0007669"/>
    <property type="project" value="UniProtKB-SubCell"/>
</dbReference>
<protein>
    <submittedName>
        <fullName evidence="7">Uncharacterized protein</fullName>
    </submittedName>
</protein>
<dbReference type="STRING" id="578459.A0A194SBG1"/>
<evidence type="ECO:0000256" key="2">
    <source>
        <dbReference type="ARBA" id="ARBA00022692"/>
    </source>
</evidence>
<name>A0A194SBG1_RHOGW</name>
<organism evidence="7 8">
    <name type="scientific">Rhodotorula graminis (strain WP1)</name>
    <dbReference type="NCBI Taxonomy" id="578459"/>
    <lineage>
        <taxon>Eukaryota</taxon>
        <taxon>Fungi</taxon>
        <taxon>Dikarya</taxon>
        <taxon>Basidiomycota</taxon>
        <taxon>Pucciniomycotina</taxon>
        <taxon>Microbotryomycetes</taxon>
        <taxon>Sporidiobolales</taxon>
        <taxon>Sporidiobolaceae</taxon>
        <taxon>Rhodotorula</taxon>
    </lineage>
</organism>
<gene>
    <name evidence="7" type="ORF">RHOBADRAFT_40606</name>
</gene>
<comment type="subcellular location">
    <subcellularLocation>
        <location evidence="1">Membrane</location>
        <topology evidence="1">Multi-pass membrane protein</topology>
    </subcellularLocation>
</comment>
<evidence type="ECO:0000256" key="5">
    <source>
        <dbReference type="SAM" id="MobiDB-lite"/>
    </source>
</evidence>
<keyword evidence="2 6" id="KW-0812">Transmembrane</keyword>
<evidence type="ECO:0000256" key="6">
    <source>
        <dbReference type="SAM" id="Phobius"/>
    </source>
</evidence>
<feature type="region of interest" description="Disordered" evidence="5">
    <location>
        <begin position="1"/>
        <end position="47"/>
    </location>
</feature>
<feature type="transmembrane region" description="Helical" evidence="6">
    <location>
        <begin position="126"/>
        <end position="145"/>
    </location>
</feature>
<evidence type="ECO:0000256" key="3">
    <source>
        <dbReference type="ARBA" id="ARBA00022989"/>
    </source>
</evidence>
<evidence type="ECO:0000313" key="8">
    <source>
        <dbReference type="Proteomes" id="UP000053890"/>
    </source>
</evidence>
<dbReference type="EMBL" id="KQ474073">
    <property type="protein sequence ID" value="KPV78063.1"/>
    <property type="molecule type" value="Genomic_DNA"/>
</dbReference>
<feature type="compositionally biased region" description="Low complexity" evidence="5">
    <location>
        <begin position="33"/>
        <end position="47"/>
    </location>
</feature>
<proteinExistence type="predicted"/>
<dbReference type="OrthoDB" id="5546837at2759"/>
<dbReference type="GeneID" id="28974183"/>
<accession>A0A194SBG1</accession>